<comment type="caution">
    <text evidence="1">The sequence shown here is derived from an EMBL/GenBank/DDBJ whole genome shotgun (WGS) entry which is preliminary data.</text>
</comment>
<name>A0A955I1Z1_9BACT</name>
<organism evidence="1 2">
    <name type="scientific">Candidatus Dojkabacteria bacterium</name>
    <dbReference type="NCBI Taxonomy" id="2099670"/>
    <lineage>
        <taxon>Bacteria</taxon>
        <taxon>Candidatus Dojkabacteria</taxon>
    </lineage>
</organism>
<reference evidence="1" key="2">
    <citation type="journal article" date="2021" name="Microbiome">
        <title>Successional dynamics and alternative stable states in a saline activated sludge microbial community over 9 years.</title>
        <authorList>
            <person name="Wang Y."/>
            <person name="Ye J."/>
            <person name="Ju F."/>
            <person name="Liu L."/>
            <person name="Boyd J.A."/>
            <person name="Deng Y."/>
            <person name="Parks D.H."/>
            <person name="Jiang X."/>
            <person name="Yin X."/>
            <person name="Woodcroft B.J."/>
            <person name="Tyson G.W."/>
            <person name="Hugenholtz P."/>
            <person name="Polz M.F."/>
            <person name="Zhang T."/>
        </authorList>
    </citation>
    <scope>NUCLEOTIDE SEQUENCE</scope>
    <source>
        <strain evidence="1">HKST-UBA17</strain>
    </source>
</reference>
<evidence type="ECO:0000313" key="1">
    <source>
        <dbReference type="EMBL" id="MCA9376514.1"/>
    </source>
</evidence>
<reference evidence="1" key="1">
    <citation type="submission" date="2020-04" db="EMBL/GenBank/DDBJ databases">
        <authorList>
            <person name="Zhang T."/>
        </authorList>
    </citation>
    <scope>NUCLEOTIDE SEQUENCE</scope>
    <source>
        <strain evidence="1">HKST-UBA17</strain>
    </source>
</reference>
<evidence type="ECO:0000313" key="2">
    <source>
        <dbReference type="Proteomes" id="UP000741282"/>
    </source>
</evidence>
<dbReference type="EMBL" id="JAGQLN010000003">
    <property type="protein sequence ID" value="MCA9376514.1"/>
    <property type="molecule type" value="Genomic_DNA"/>
</dbReference>
<dbReference type="Proteomes" id="UP000741282">
    <property type="component" value="Unassembled WGS sequence"/>
</dbReference>
<gene>
    <name evidence="1" type="ORF">KC685_01170</name>
</gene>
<sequence length="153" mass="17442">MKKDDKLERYLGATIVLTKGVKEYRQTIDRFVNMQDSVLEIGFAWGTTTDLLSKVASKVVGIDKGLSYRTAIKDHPQLELYQLDAFEIKKVIDLGYSFSVIYIDVSGCRSMFDIITLIKMYENAFRPGVIVVKATKLKGFVRRCIVWDSSSNR</sequence>
<dbReference type="Gene3D" id="3.40.50.150">
    <property type="entry name" value="Vaccinia Virus protein VP39"/>
    <property type="match status" value="1"/>
</dbReference>
<proteinExistence type="predicted"/>
<accession>A0A955I1Z1</accession>
<protein>
    <submittedName>
        <fullName evidence="1">Uncharacterized protein</fullName>
    </submittedName>
</protein>
<dbReference type="AlphaFoldDB" id="A0A955I1Z1"/>
<dbReference type="InterPro" id="IPR029063">
    <property type="entry name" value="SAM-dependent_MTases_sf"/>
</dbReference>
<dbReference type="SUPFAM" id="SSF53335">
    <property type="entry name" value="S-adenosyl-L-methionine-dependent methyltransferases"/>
    <property type="match status" value="1"/>
</dbReference>